<reference evidence="2 3" key="1">
    <citation type="journal article" date="2021" name="Hortic Res">
        <title>Chromosome-scale assembly of the Dendrobium chrysotoxum genome enhances the understanding of orchid evolution.</title>
        <authorList>
            <person name="Zhang Y."/>
            <person name="Zhang G.Q."/>
            <person name="Zhang D."/>
            <person name="Liu X.D."/>
            <person name="Xu X.Y."/>
            <person name="Sun W.H."/>
            <person name="Yu X."/>
            <person name="Zhu X."/>
            <person name="Wang Z.W."/>
            <person name="Zhao X."/>
            <person name="Zhong W.Y."/>
            <person name="Chen H."/>
            <person name="Yin W.L."/>
            <person name="Huang T."/>
            <person name="Niu S.C."/>
            <person name="Liu Z.J."/>
        </authorList>
    </citation>
    <scope>NUCLEOTIDE SEQUENCE [LARGE SCALE GENOMIC DNA]</scope>
    <source>
        <strain evidence="2">Lindl</strain>
    </source>
</reference>
<keyword evidence="1" id="KW-0472">Membrane</keyword>
<protein>
    <submittedName>
        <fullName evidence="2">Uncharacterized protein</fullName>
    </submittedName>
</protein>
<dbReference type="PANTHER" id="PTHR23257">
    <property type="entry name" value="SERINE-THREONINE PROTEIN KINASE"/>
    <property type="match status" value="1"/>
</dbReference>
<dbReference type="GO" id="GO:0007165">
    <property type="term" value="P:signal transduction"/>
    <property type="evidence" value="ECO:0007669"/>
    <property type="project" value="TreeGrafter"/>
</dbReference>
<evidence type="ECO:0000313" key="3">
    <source>
        <dbReference type="Proteomes" id="UP000775213"/>
    </source>
</evidence>
<dbReference type="EMBL" id="JAGFBR010000015">
    <property type="protein sequence ID" value="KAH0455087.1"/>
    <property type="molecule type" value="Genomic_DNA"/>
</dbReference>
<dbReference type="Proteomes" id="UP000775213">
    <property type="component" value="Unassembled WGS sequence"/>
</dbReference>
<evidence type="ECO:0000313" key="2">
    <source>
        <dbReference type="EMBL" id="KAH0455087.1"/>
    </source>
</evidence>
<dbReference type="SUPFAM" id="SSF56112">
    <property type="entry name" value="Protein kinase-like (PK-like)"/>
    <property type="match status" value="1"/>
</dbReference>
<dbReference type="GO" id="GO:0004672">
    <property type="term" value="F:protein kinase activity"/>
    <property type="evidence" value="ECO:0007669"/>
    <property type="project" value="TreeGrafter"/>
</dbReference>
<sequence>MKKVNHSYVGGAYLASQFTYIALDGMVTLVSMTLIYHQLYELYHNHHLHHNLVGIDIPLPNSSNQQPLLAIVQHRRLKPQKIMLLLQASIQPFVSKAVKDNLLISSFIDNGGNQITTPHRQHQLYGENFFESFNSYSMFYHQNCQNGLSLSSKDSCLRHFRPTQDLGVDNVGHGLHNLVELVETVLQSSIGMIKNCNLEELRELGSRIFGMVKYGLSFKGKSFIFYIILLPHLCVFYILRVLTSSNEVFILANFGHGRSFAIVTKYMIDGSLQSVFINYNEYVLYFSNTRSATNLFCFILIFLSLKCLLIATDMTFQMEYLHDKNIINFNLKYDNLLVNLKNPRRPICKRVRNSSLDGPKKVLIEQESCADLHYGEIIGIILSSINFFDRSDSVQHPKAFSGRVKCDPTWRSLMEQCFSTEP</sequence>
<evidence type="ECO:0000256" key="1">
    <source>
        <dbReference type="SAM" id="Phobius"/>
    </source>
</evidence>
<keyword evidence="3" id="KW-1185">Reference proteome</keyword>
<organism evidence="2 3">
    <name type="scientific">Dendrobium chrysotoxum</name>
    <name type="common">Orchid</name>
    <dbReference type="NCBI Taxonomy" id="161865"/>
    <lineage>
        <taxon>Eukaryota</taxon>
        <taxon>Viridiplantae</taxon>
        <taxon>Streptophyta</taxon>
        <taxon>Embryophyta</taxon>
        <taxon>Tracheophyta</taxon>
        <taxon>Spermatophyta</taxon>
        <taxon>Magnoliopsida</taxon>
        <taxon>Liliopsida</taxon>
        <taxon>Asparagales</taxon>
        <taxon>Orchidaceae</taxon>
        <taxon>Epidendroideae</taxon>
        <taxon>Malaxideae</taxon>
        <taxon>Dendrobiinae</taxon>
        <taxon>Dendrobium</taxon>
    </lineage>
</organism>
<feature type="transmembrane region" description="Helical" evidence="1">
    <location>
        <begin position="12"/>
        <end position="36"/>
    </location>
</feature>
<dbReference type="PANTHER" id="PTHR23257:SF963">
    <property type="entry name" value="AT08303P"/>
    <property type="match status" value="1"/>
</dbReference>
<name>A0AAV7GHZ4_DENCH</name>
<comment type="caution">
    <text evidence="2">The sequence shown here is derived from an EMBL/GenBank/DDBJ whole genome shotgun (WGS) entry which is preliminary data.</text>
</comment>
<proteinExistence type="predicted"/>
<keyword evidence="1" id="KW-0812">Transmembrane</keyword>
<dbReference type="AlphaFoldDB" id="A0AAV7GHZ4"/>
<accession>A0AAV7GHZ4</accession>
<dbReference type="Gene3D" id="1.10.510.10">
    <property type="entry name" value="Transferase(Phosphotransferase) domain 1"/>
    <property type="match status" value="1"/>
</dbReference>
<dbReference type="InterPro" id="IPR011009">
    <property type="entry name" value="Kinase-like_dom_sf"/>
</dbReference>
<feature type="transmembrane region" description="Helical" evidence="1">
    <location>
        <begin position="292"/>
        <end position="311"/>
    </location>
</feature>
<gene>
    <name evidence="2" type="ORF">IEQ34_017011</name>
</gene>
<dbReference type="GO" id="GO:0005737">
    <property type="term" value="C:cytoplasm"/>
    <property type="evidence" value="ECO:0007669"/>
    <property type="project" value="TreeGrafter"/>
</dbReference>
<dbReference type="InterPro" id="IPR050167">
    <property type="entry name" value="Ser_Thr_protein_kinase"/>
</dbReference>
<keyword evidence="1" id="KW-1133">Transmembrane helix</keyword>
<feature type="transmembrane region" description="Helical" evidence="1">
    <location>
        <begin position="223"/>
        <end position="242"/>
    </location>
</feature>